<dbReference type="OrthoDB" id="5848734at2759"/>
<keyword evidence="7" id="KW-0862">Zinc</keyword>
<dbReference type="InterPro" id="IPR024079">
    <property type="entry name" value="MetalloPept_cat_dom_sf"/>
</dbReference>
<evidence type="ECO:0000256" key="1">
    <source>
        <dbReference type="ARBA" id="ARBA00001947"/>
    </source>
</evidence>
<dbReference type="PROSITE" id="PS51885">
    <property type="entry name" value="NEPRILYSIN"/>
    <property type="match status" value="1"/>
</dbReference>
<keyword evidence="6" id="KW-0378">Hydrolase</keyword>
<dbReference type="GO" id="GO:0004222">
    <property type="term" value="F:metalloendopeptidase activity"/>
    <property type="evidence" value="ECO:0007669"/>
    <property type="project" value="InterPro"/>
</dbReference>
<sequence length="708" mass="82257">MLTTTNLQSLIIRIWIVPFALLSQVYSYKEKAQDFTEDNRHTVCTNSDCQLMSKVLLDNINPEVDPCHDFYEYACGRWPKYNPSPQKFETWNVGAVMQAATYQDVRKFLEEKVNRFDREEVAHVKRMYQACSKIPSLGRGNVRFVKSFGKQFRTLLSLPKNNSETRSKNQDWWMLDNYYLKFSGESALFDVSMMTHKQQNNEPLLMIQPLFSAYGSVIQIKDWGTDEKRMYIKYLVKLLRAVRLRKGLPSKSILLREHMERVVEFRQKLQKIIPRKRDDVCETVTVRTLQNIYDRSSQGNKAAKINWLEHVRVLLSHRVTQTSEDAIVGLCPRKYFVQLAKLLVSTPEIVIVHHVYAYFVERHLLLNPTRENLLDAVISAGLEEYVPTKVRFDSPRWLTCIKNNNMQHVLGRLYSETHLSRSAKTSLENIGSRIKQSMHAQILESSWVSERLGNVMRKTVSNVLITLGYPEFHNNPGLKLYYENQIQDPLKANAYFVHGRNEVMISAPRLQMPFYSPLLPDVITYGTIGFTIGHEIYHALYKLVSEIDTPPSMNSVSWPNEIIQECFKREKCFIDQYNGYPVVELSNSSIIIYNKGRKTAKEDFGDTMGLKTAYRAYRKQLKERNGECQLLPHFESVGCEKLFFIAFASRFCGKMTSLGIRRHLKTNLHSLPRYRVNGVLSNMKEFSAAFNCHAKSRMNAPVKCDFWD</sequence>
<feature type="chain" id="PRO_5010871952" evidence="9">
    <location>
        <begin position="28"/>
        <end position="708"/>
    </location>
</feature>
<keyword evidence="4" id="KW-0645">Protease</keyword>
<dbReference type="PANTHER" id="PTHR11733:SF167">
    <property type="entry name" value="FI17812P1-RELATED"/>
    <property type="match status" value="1"/>
</dbReference>
<organism evidence="12">
    <name type="scientific">Ampulex compressa</name>
    <name type="common">Emerald cockroach wasp</name>
    <dbReference type="NCBI Taxonomy" id="860918"/>
    <lineage>
        <taxon>Eukaryota</taxon>
        <taxon>Metazoa</taxon>
        <taxon>Ecdysozoa</taxon>
        <taxon>Arthropoda</taxon>
        <taxon>Hexapoda</taxon>
        <taxon>Insecta</taxon>
        <taxon>Pterygota</taxon>
        <taxon>Neoptera</taxon>
        <taxon>Endopterygota</taxon>
        <taxon>Hymenoptera</taxon>
        <taxon>Apocrita</taxon>
        <taxon>Aculeata</taxon>
        <taxon>Apoidea</taxon>
        <taxon>Ampulicidae</taxon>
        <taxon>Ampulicini</taxon>
        <taxon>Ampulex</taxon>
    </lineage>
</organism>
<evidence type="ECO:0000313" key="12">
    <source>
        <dbReference type="EMBL" id="ARK19974.1"/>
    </source>
</evidence>
<dbReference type="Gene3D" id="3.40.390.10">
    <property type="entry name" value="Collagenase (Catalytic Domain)"/>
    <property type="match status" value="2"/>
</dbReference>
<evidence type="ECO:0000256" key="9">
    <source>
        <dbReference type="SAM" id="SignalP"/>
    </source>
</evidence>
<comment type="cofactor">
    <cofactor evidence="1">
        <name>Zn(2+)</name>
        <dbReference type="ChEBI" id="CHEBI:29105"/>
    </cofactor>
</comment>
<comment type="subcellular location">
    <subcellularLocation>
        <location evidence="2">Cell membrane</location>
        <topology evidence="2">Single-pass type II membrane protein</topology>
    </subcellularLocation>
</comment>
<evidence type="ECO:0000259" key="10">
    <source>
        <dbReference type="Pfam" id="PF01431"/>
    </source>
</evidence>
<evidence type="ECO:0000256" key="7">
    <source>
        <dbReference type="ARBA" id="ARBA00022833"/>
    </source>
</evidence>
<proteinExistence type="evidence at transcript level"/>
<keyword evidence="9" id="KW-0732">Signal</keyword>
<evidence type="ECO:0000259" key="11">
    <source>
        <dbReference type="Pfam" id="PF05649"/>
    </source>
</evidence>
<protein>
    <submittedName>
        <fullName evidence="12">Endothelin-converting enzyme 1-like protein 7</fullName>
    </submittedName>
</protein>
<dbReference type="InterPro" id="IPR000718">
    <property type="entry name" value="Peptidase_M13"/>
</dbReference>
<reference evidence="12" key="1">
    <citation type="submission" date="2017-02" db="EMBL/GenBank/DDBJ databases">
        <title>Parasitoid Jewel Wasp Mounts Multi-Pronged Neurochemical Attack to Hijack a Host Brain.</title>
        <authorList>
            <person name="Arvidson R.S."/>
            <person name="Kaiser M."/>
            <person name="Libersat F."/>
            <person name="Adams M.E."/>
        </authorList>
    </citation>
    <scope>NUCLEOTIDE SEQUENCE</scope>
    <source>
        <strain evidence="12">192</strain>
    </source>
</reference>
<keyword evidence="8" id="KW-0482">Metalloprotease</keyword>
<dbReference type="Pfam" id="PF01431">
    <property type="entry name" value="Peptidase_M13"/>
    <property type="match status" value="1"/>
</dbReference>
<dbReference type="Pfam" id="PF05649">
    <property type="entry name" value="Peptidase_M13_N"/>
    <property type="match status" value="1"/>
</dbReference>
<dbReference type="InterPro" id="IPR008753">
    <property type="entry name" value="Peptidase_M13_N"/>
</dbReference>
<feature type="domain" description="Peptidase M13 N-terminal" evidence="11">
    <location>
        <begin position="66"/>
        <end position="470"/>
    </location>
</feature>
<dbReference type="GO" id="GO:0046872">
    <property type="term" value="F:metal ion binding"/>
    <property type="evidence" value="ECO:0007669"/>
    <property type="project" value="UniProtKB-KW"/>
</dbReference>
<evidence type="ECO:0000256" key="4">
    <source>
        <dbReference type="ARBA" id="ARBA00022670"/>
    </source>
</evidence>
<dbReference type="GO" id="GO:0016485">
    <property type="term" value="P:protein processing"/>
    <property type="evidence" value="ECO:0007669"/>
    <property type="project" value="TreeGrafter"/>
</dbReference>
<keyword evidence="5" id="KW-0479">Metal-binding</keyword>
<feature type="signal peptide" evidence="9">
    <location>
        <begin position="1"/>
        <end position="27"/>
    </location>
</feature>
<name>A0A1W6EW81_AMPCP</name>
<evidence type="ECO:0000256" key="2">
    <source>
        <dbReference type="ARBA" id="ARBA00004401"/>
    </source>
</evidence>
<evidence type="ECO:0000256" key="5">
    <source>
        <dbReference type="ARBA" id="ARBA00022723"/>
    </source>
</evidence>
<dbReference type="EMBL" id="KY563565">
    <property type="protein sequence ID" value="ARK19974.1"/>
    <property type="molecule type" value="mRNA"/>
</dbReference>
<dbReference type="SUPFAM" id="SSF55486">
    <property type="entry name" value="Metalloproteases ('zincins'), catalytic domain"/>
    <property type="match status" value="1"/>
</dbReference>
<evidence type="ECO:0000256" key="6">
    <source>
        <dbReference type="ARBA" id="ARBA00022801"/>
    </source>
</evidence>
<evidence type="ECO:0000256" key="3">
    <source>
        <dbReference type="ARBA" id="ARBA00007357"/>
    </source>
</evidence>
<feature type="domain" description="Peptidase M13 C-terminal" evidence="10">
    <location>
        <begin position="493"/>
        <end position="704"/>
    </location>
</feature>
<dbReference type="PRINTS" id="PR00786">
    <property type="entry name" value="NEPRILYSIN"/>
</dbReference>
<dbReference type="PANTHER" id="PTHR11733">
    <property type="entry name" value="ZINC METALLOPROTEASE FAMILY M13 NEPRILYSIN-RELATED"/>
    <property type="match status" value="1"/>
</dbReference>
<comment type="similarity">
    <text evidence="3">Belongs to the peptidase M13 family.</text>
</comment>
<dbReference type="AlphaFoldDB" id="A0A1W6EW81"/>
<dbReference type="GO" id="GO:0005886">
    <property type="term" value="C:plasma membrane"/>
    <property type="evidence" value="ECO:0007669"/>
    <property type="project" value="UniProtKB-SubCell"/>
</dbReference>
<dbReference type="InterPro" id="IPR018497">
    <property type="entry name" value="Peptidase_M13_C"/>
</dbReference>
<accession>A0A1W6EW81</accession>
<evidence type="ECO:0000256" key="8">
    <source>
        <dbReference type="ARBA" id="ARBA00023049"/>
    </source>
</evidence>
<dbReference type="CDD" id="cd08662">
    <property type="entry name" value="M13"/>
    <property type="match status" value="1"/>
</dbReference>